<proteinExistence type="predicted"/>
<comment type="caution">
    <text evidence="2">The sequence shown here is derived from an EMBL/GenBank/DDBJ whole genome shotgun (WGS) entry which is preliminary data.</text>
</comment>
<dbReference type="PANTHER" id="PTHR37017">
    <property type="entry name" value="AB HYDROLASE-1 DOMAIN-CONTAINING PROTEIN-RELATED"/>
    <property type="match status" value="1"/>
</dbReference>
<dbReference type="RefSeq" id="WP_248635337.1">
    <property type="nucleotide sequence ID" value="NZ_JALPTH010000019.1"/>
</dbReference>
<organism evidence="2 3">
    <name type="scientific">Streptomyces lichenis</name>
    <dbReference type="NCBI Taxonomy" id="2306967"/>
    <lineage>
        <taxon>Bacteria</taxon>
        <taxon>Bacillati</taxon>
        <taxon>Actinomycetota</taxon>
        <taxon>Actinomycetes</taxon>
        <taxon>Kitasatosporales</taxon>
        <taxon>Streptomycetaceae</taxon>
        <taxon>Streptomyces</taxon>
    </lineage>
</organism>
<accession>A0ABT0IE66</accession>
<feature type="domain" description="AB hydrolase-1" evidence="1">
    <location>
        <begin position="49"/>
        <end position="104"/>
    </location>
</feature>
<sequence>MTEQPMTESMAFILVPDAFTGGWVWAETTALLREAGAAAYPATLTGTDLAAHTDDVLRVLDALTEERIVLVGHGYGNQPATAAAHRRPERIARVVHVDAGLPRNGVAPLAAIADEQTRARLLGGEGASGTAPRSVPPPGPGEWGRLGSTEGVPAAALARLAERASPQPAATLTRPLRLTGATAPPPDTAILCTASGVSIALLEGLLGLGDPDMTALAKARAAFFELATGHWPMLSVPDQLAEVLLRAAAGQGHRLTAPTEEQPPAHLRPFVLEVAERPRERHGAVDLHLPDGPGPRPTILFVHGGPVPTDLRPTPRHWPAHLGYARYAAELGAVGAVVDHGLHRLDAYPRAAQDVADALGLLRRDPRVDPDRIALWIFSAGGLLAADWLDGPPPWLRCLALTYPVLAPLPGWPAVDGRFRPTEALARGTGTPPVVLTRAGREDAAIANTVSAFLAAARDTGAPVEVIDVPHGRHGFDTLDHTEESRDAVRRALHAVLGRLTA</sequence>
<dbReference type="EMBL" id="JALPTH010000019">
    <property type="protein sequence ID" value="MCK8679618.1"/>
    <property type="molecule type" value="Genomic_DNA"/>
</dbReference>
<dbReference type="InterPro" id="IPR052897">
    <property type="entry name" value="Sec-Metab_Biosynth_Hydrolase"/>
</dbReference>
<dbReference type="InterPro" id="IPR029058">
    <property type="entry name" value="AB_hydrolase_fold"/>
</dbReference>
<dbReference type="Proteomes" id="UP001522868">
    <property type="component" value="Unassembled WGS sequence"/>
</dbReference>
<keyword evidence="3" id="KW-1185">Reference proteome</keyword>
<evidence type="ECO:0000313" key="3">
    <source>
        <dbReference type="Proteomes" id="UP001522868"/>
    </source>
</evidence>
<dbReference type="InterPro" id="IPR000073">
    <property type="entry name" value="AB_hydrolase_1"/>
</dbReference>
<protein>
    <submittedName>
        <fullName evidence="2">Alpha/beta fold hydrolase</fullName>
    </submittedName>
</protein>
<dbReference type="GO" id="GO:0016787">
    <property type="term" value="F:hydrolase activity"/>
    <property type="evidence" value="ECO:0007669"/>
    <property type="project" value="UniProtKB-KW"/>
</dbReference>
<dbReference type="SUPFAM" id="SSF53474">
    <property type="entry name" value="alpha/beta-Hydrolases"/>
    <property type="match status" value="2"/>
</dbReference>
<dbReference type="PANTHER" id="PTHR37017:SF11">
    <property type="entry name" value="ESTERASE_LIPASE_THIOESTERASE DOMAIN-CONTAINING PROTEIN"/>
    <property type="match status" value="1"/>
</dbReference>
<name>A0ABT0IE66_9ACTN</name>
<keyword evidence="2" id="KW-0378">Hydrolase</keyword>
<evidence type="ECO:0000259" key="1">
    <source>
        <dbReference type="Pfam" id="PF00561"/>
    </source>
</evidence>
<gene>
    <name evidence="2" type="ORF">M1O15_19920</name>
</gene>
<evidence type="ECO:0000313" key="2">
    <source>
        <dbReference type="EMBL" id="MCK8679618.1"/>
    </source>
</evidence>
<dbReference type="Pfam" id="PF00561">
    <property type="entry name" value="Abhydrolase_1"/>
    <property type="match status" value="1"/>
</dbReference>
<reference evidence="2 3" key="1">
    <citation type="submission" date="2022-04" db="EMBL/GenBank/DDBJ databases">
        <title>Streptomyces sp. nov. LCR6-01 isolated from Lichen of Dirinaria sp.</title>
        <authorList>
            <person name="Kanchanasin P."/>
            <person name="Tanasupawat S."/>
            <person name="Phongsopitanun W."/>
        </authorList>
    </citation>
    <scope>NUCLEOTIDE SEQUENCE [LARGE SCALE GENOMIC DNA]</scope>
    <source>
        <strain evidence="2 3">LCR6-01</strain>
    </source>
</reference>
<dbReference type="Gene3D" id="3.40.50.1820">
    <property type="entry name" value="alpha/beta hydrolase"/>
    <property type="match status" value="2"/>
</dbReference>